<dbReference type="Gene3D" id="3.40.309.10">
    <property type="entry name" value="Aldehyde Dehydrogenase, Chain A, domain 2"/>
    <property type="match status" value="1"/>
</dbReference>
<evidence type="ECO:0000256" key="2">
    <source>
        <dbReference type="ARBA" id="ARBA00023002"/>
    </source>
</evidence>
<dbReference type="GO" id="GO:0005737">
    <property type="term" value="C:cytoplasm"/>
    <property type="evidence" value="ECO:0007669"/>
    <property type="project" value="TreeGrafter"/>
</dbReference>
<dbReference type="CDD" id="cd07136">
    <property type="entry name" value="ALDH_YwdH-P39616"/>
    <property type="match status" value="1"/>
</dbReference>
<dbReference type="PIRSF" id="PIRSF036492">
    <property type="entry name" value="ALDH"/>
    <property type="match status" value="1"/>
</dbReference>
<dbReference type="InterPro" id="IPR012394">
    <property type="entry name" value="Aldehyde_DH_NAD(P)"/>
</dbReference>
<dbReference type="FunFam" id="3.40.309.10:FF:000003">
    <property type="entry name" value="Aldehyde dehydrogenase"/>
    <property type="match status" value="1"/>
</dbReference>
<feature type="domain" description="Aldehyde dehydrogenase" evidence="8">
    <location>
        <begin position="9"/>
        <end position="424"/>
    </location>
</feature>
<dbReference type="InterPro" id="IPR016161">
    <property type="entry name" value="Ald_DH/histidinol_DH"/>
</dbReference>
<accession>A0A6N2STQ8</accession>
<evidence type="ECO:0000256" key="4">
    <source>
        <dbReference type="PIRNR" id="PIRNR036492"/>
    </source>
</evidence>
<reference evidence="9" key="1">
    <citation type="submission" date="2019-11" db="EMBL/GenBank/DDBJ databases">
        <authorList>
            <person name="Feng L."/>
        </authorList>
    </citation>
    <scope>NUCLEOTIDE SEQUENCE</scope>
    <source>
        <strain evidence="9">AundefinedLFYP135</strain>
    </source>
</reference>
<feature type="active site" evidence="5">
    <location>
        <position position="240"/>
    </location>
</feature>
<keyword evidence="3" id="KW-0520">NAD</keyword>
<dbReference type="InterPro" id="IPR029510">
    <property type="entry name" value="Ald_DH_CS_GLU"/>
</dbReference>
<gene>
    <name evidence="9" type="primary">alkH</name>
    <name evidence="9" type="ORF">AULFYP135_01033</name>
</gene>
<dbReference type="InterPro" id="IPR016162">
    <property type="entry name" value="Ald_DH_N"/>
</dbReference>
<dbReference type="PANTHER" id="PTHR43570:SF16">
    <property type="entry name" value="ALDEHYDE DEHYDROGENASE TYPE III, ISOFORM Q"/>
    <property type="match status" value="1"/>
</dbReference>
<dbReference type="EMBL" id="CACRSL010000003">
    <property type="protein sequence ID" value="VYS94865.1"/>
    <property type="molecule type" value="Genomic_DNA"/>
</dbReference>
<evidence type="ECO:0000256" key="1">
    <source>
        <dbReference type="ARBA" id="ARBA00009986"/>
    </source>
</evidence>
<evidence type="ECO:0000256" key="3">
    <source>
        <dbReference type="ARBA" id="ARBA00023027"/>
    </source>
</evidence>
<dbReference type="GO" id="GO:0004029">
    <property type="term" value="F:aldehyde dehydrogenase (NAD+) activity"/>
    <property type="evidence" value="ECO:0007669"/>
    <property type="project" value="TreeGrafter"/>
</dbReference>
<dbReference type="FunFam" id="3.40.605.10:FF:000004">
    <property type="entry name" value="Aldehyde dehydrogenase"/>
    <property type="match status" value="1"/>
</dbReference>
<evidence type="ECO:0000256" key="5">
    <source>
        <dbReference type="PIRSR" id="PIRSR036492-1"/>
    </source>
</evidence>
<comment type="similarity">
    <text evidence="1 4 7">Belongs to the aldehyde dehydrogenase family.</text>
</comment>
<proteinExistence type="inferred from homology"/>
<evidence type="ECO:0000256" key="6">
    <source>
        <dbReference type="PROSITE-ProRule" id="PRU10007"/>
    </source>
</evidence>
<dbReference type="Pfam" id="PF00171">
    <property type="entry name" value="Aldedh"/>
    <property type="match status" value="1"/>
</dbReference>
<dbReference type="PROSITE" id="PS00687">
    <property type="entry name" value="ALDEHYDE_DEHYDR_GLU"/>
    <property type="match status" value="1"/>
</dbReference>
<organism evidence="9">
    <name type="scientific">uncultured Anaerotruncus sp</name>
    <dbReference type="NCBI Taxonomy" id="905011"/>
    <lineage>
        <taxon>Bacteria</taxon>
        <taxon>Bacillati</taxon>
        <taxon>Bacillota</taxon>
        <taxon>Clostridia</taxon>
        <taxon>Eubacteriales</taxon>
        <taxon>Oscillospiraceae</taxon>
        <taxon>Anaerotruncus</taxon>
        <taxon>environmental samples</taxon>
    </lineage>
</organism>
<name>A0A6N2STQ8_9FIRM</name>
<dbReference type="InterPro" id="IPR016163">
    <property type="entry name" value="Ald_DH_C"/>
</dbReference>
<dbReference type="InterPro" id="IPR015590">
    <property type="entry name" value="Aldehyde_DH_dom"/>
</dbReference>
<dbReference type="AlphaFoldDB" id="A0A6N2STQ8"/>
<sequence>MELLSLQKEYFQSGATLPVEFRIRQLKTLYQTILAMEEPIQEALLADLGKSQFESYETEIGFVLAEITHAIRHLKSWARPKGRLSPLFLFPSKGRVQQVPYGSALILSPWNYPFQLAVAPLVSSIAAGNCTVIKPSELAPRTAEVLGELIDSCFEKRFCAVLQGGAETAARLTALPFDFIFFTGSSQVGKKVLAAASEHLTPVVLELGGKSPCIVDSTADIPLAARRIAWGKSLCAGQTCVAPDYLFVDRKVKGQLVEGIERELHSFFGDRPERNPQYPKLINDAHFERISALLAQGNLLWGGGVNPEERKIAPTLIDQLPEDSPLLTEEVFGPILPVVTYDDPAEILPYLQARPKPLALYLFTRDKDREREILSRAQFGGGCVNDTVLHLSSPGLPFGGVGASGMGSCHGKAGFEAFSHPKSVLHSSLRLDLPVRYPPYSDHSFSILRRFLR</sequence>
<dbReference type="Gene3D" id="3.40.605.10">
    <property type="entry name" value="Aldehyde Dehydrogenase, Chain A, domain 1"/>
    <property type="match status" value="1"/>
</dbReference>
<evidence type="ECO:0000256" key="7">
    <source>
        <dbReference type="RuleBase" id="RU003345"/>
    </source>
</evidence>
<dbReference type="PANTHER" id="PTHR43570">
    <property type="entry name" value="ALDEHYDE DEHYDROGENASE"/>
    <property type="match status" value="1"/>
</dbReference>
<evidence type="ECO:0000259" key="8">
    <source>
        <dbReference type="Pfam" id="PF00171"/>
    </source>
</evidence>
<keyword evidence="2 4" id="KW-0560">Oxidoreductase</keyword>
<feature type="active site" evidence="5 6">
    <location>
        <position position="206"/>
    </location>
</feature>
<evidence type="ECO:0000313" key="9">
    <source>
        <dbReference type="EMBL" id="VYS94865.1"/>
    </source>
</evidence>
<dbReference type="GO" id="GO:0006081">
    <property type="term" value="P:aldehyde metabolic process"/>
    <property type="evidence" value="ECO:0007669"/>
    <property type="project" value="InterPro"/>
</dbReference>
<protein>
    <recommendedName>
        <fullName evidence="4">Aldehyde dehydrogenase</fullName>
    </recommendedName>
</protein>
<dbReference type="SUPFAM" id="SSF53720">
    <property type="entry name" value="ALDH-like"/>
    <property type="match status" value="1"/>
</dbReference>